<organism evidence="2 3">
    <name type="scientific">Iphiclides podalirius</name>
    <name type="common">scarce swallowtail</name>
    <dbReference type="NCBI Taxonomy" id="110791"/>
    <lineage>
        <taxon>Eukaryota</taxon>
        <taxon>Metazoa</taxon>
        <taxon>Ecdysozoa</taxon>
        <taxon>Arthropoda</taxon>
        <taxon>Hexapoda</taxon>
        <taxon>Insecta</taxon>
        <taxon>Pterygota</taxon>
        <taxon>Neoptera</taxon>
        <taxon>Endopterygota</taxon>
        <taxon>Lepidoptera</taxon>
        <taxon>Glossata</taxon>
        <taxon>Ditrysia</taxon>
        <taxon>Papilionoidea</taxon>
        <taxon>Papilionidae</taxon>
        <taxon>Papilioninae</taxon>
        <taxon>Iphiclides</taxon>
    </lineage>
</organism>
<accession>A0ABN8IQC2</accession>
<evidence type="ECO:0000313" key="2">
    <source>
        <dbReference type="EMBL" id="CAH2061145.1"/>
    </source>
</evidence>
<dbReference type="Proteomes" id="UP000837857">
    <property type="component" value="Chromosome 27"/>
</dbReference>
<name>A0ABN8IQC2_9NEOP</name>
<feature type="region of interest" description="Disordered" evidence="1">
    <location>
        <begin position="1"/>
        <end position="28"/>
    </location>
</feature>
<protein>
    <submittedName>
        <fullName evidence="2">Uncharacterized protein</fullName>
    </submittedName>
</protein>
<reference evidence="2" key="1">
    <citation type="submission" date="2022-03" db="EMBL/GenBank/DDBJ databases">
        <authorList>
            <person name="Martin H S."/>
        </authorList>
    </citation>
    <scope>NUCLEOTIDE SEQUENCE</scope>
</reference>
<feature type="non-terminal residue" evidence="2">
    <location>
        <position position="98"/>
    </location>
</feature>
<sequence>MGGGSHLPSGEPPAPLPPSHIKKKHFYRKRTVKRTYPRRCESLSPERKCAAGGCARATAARQVTPYCFPHNGRRGFPALQLNDKNESVRINGGFSTFK</sequence>
<evidence type="ECO:0000313" key="3">
    <source>
        <dbReference type="Proteomes" id="UP000837857"/>
    </source>
</evidence>
<dbReference type="EMBL" id="OW152839">
    <property type="protein sequence ID" value="CAH2061145.1"/>
    <property type="molecule type" value="Genomic_DNA"/>
</dbReference>
<keyword evidence="3" id="KW-1185">Reference proteome</keyword>
<gene>
    <name evidence="2" type="ORF">IPOD504_LOCUS11322</name>
</gene>
<evidence type="ECO:0000256" key="1">
    <source>
        <dbReference type="SAM" id="MobiDB-lite"/>
    </source>
</evidence>
<proteinExistence type="predicted"/>